<organism evidence="1 2">
    <name type="scientific">Dactylosporangium aurantiacum</name>
    <dbReference type="NCBI Taxonomy" id="35754"/>
    <lineage>
        <taxon>Bacteria</taxon>
        <taxon>Bacillati</taxon>
        <taxon>Actinomycetota</taxon>
        <taxon>Actinomycetes</taxon>
        <taxon>Micromonosporales</taxon>
        <taxon>Micromonosporaceae</taxon>
        <taxon>Dactylosporangium</taxon>
    </lineage>
</organism>
<gene>
    <name evidence="1" type="ORF">Daura_36415</name>
</gene>
<name>A0A9Q9MJQ7_9ACTN</name>
<proteinExistence type="predicted"/>
<dbReference type="KEGG" id="daur:Daura_36415"/>
<dbReference type="OrthoDB" id="5192532at2"/>
<evidence type="ECO:0000313" key="2">
    <source>
        <dbReference type="Proteomes" id="UP001058003"/>
    </source>
</evidence>
<dbReference type="Proteomes" id="UP001058003">
    <property type="component" value="Chromosome"/>
</dbReference>
<evidence type="ECO:0000313" key="1">
    <source>
        <dbReference type="EMBL" id="UWZ52137.1"/>
    </source>
</evidence>
<reference evidence="1" key="1">
    <citation type="submission" date="2021-04" db="EMBL/GenBank/DDBJ databases">
        <title>Dactylosporangium aurantiacum NRRL B-8018 full assembly.</title>
        <authorList>
            <person name="Hartkoorn R.C."/>
            <person name="Beaudoing E."/>
            <person name="Hot D."/>
        </authorList>
    </citation>
    <scope>NUCLEOTIDE SEQUENCE</scope>
    <source>
        <strain evidence="1">NRRL B-8018</strain>
    </source>
</reference>
<dbReference type="AlphaFoldDB" id="A0A9Q9MJQ7"/>
<accession>A0A9Q9MJQ7</accession>
<protein>
    <submittedName>
        <fullName evidence="1">Uncharacterized protein</fullName>
    </submittedName>
</protein>
<sequence>MRTYLTFIGGGLATAATLYGALLTKSHNRLEHRRLQLNAVLASLQSLPEGDVKARLSGVLPTMVLLGQQRVALRALDPIVESKSANMDSVAWVIDQIMNGDQLLDLVDGDRSDPGIVNETASLLCKYAEQGRLTRKEPQDVWFPTYFYPGGHWNRALPAYAKELTLRATAHTLLSQEPDWWSKHAGGELPDFPTKTWTECAKRDFDRKTQSEAVALLDALLNRFPESERKDVDLAPTASLTSQPRDKIDLRINAKKIIAKRKRDLSPVSDAIYKLAAEIRGADRIDGRPGRWPKHDRRGDGRNHVAQIRFIAWRDNHYSWQSLPGLIRAAFRYVEVEDHGNESGGS</sequence>
<keyword evidence="2" id="KW-1185">Reference proteome</keyword>
<dbReference type="EMBL" id="CP073767">
    <property type="protein sequence ID" value="UWZ52137.1"/>
    <property type="molecule type" value="Genomic_DNA"/>
</dbReference>
<dbReference type="RefSeq" id="WP_156089461.1">
    <property type="nucleotide sequence ID" value="NZ_CP073767.1"/>
</dbReference>